<dbReference type="GO" id="GO:0050660">
    <property type="term" value="F:flavin adenine dinucleotide binding"/>
    <property type="evidence" value="ECO:0007669"/>
    <property type="project" value="InterPro"/>
</dbReference>
<comment type="caution">
    <text evidence="7">The sequence shown here is derived from an EMBL/GenBank/DDBJ whole genome shotgun (WGS) entry which is preliminary data.</text>
</comment>
<dbReference type="GO" id="GO:0050661">
    <property type="term" value="F:NADP binding"/>
    <property type="evidence" value="ECO:0007669"/>
    <property type="project" value="InterPro"/>
</dbReference>
<evidence type="ECO:0000256" key="6">
    <source>
        <dbReference type="SAM" id="MobiDB-lite"/>
    </source>
</evidence>
<feature type="compositionally biased region" description="Polar residues" evidence="6">
    <location>
        <begin position="66"/>
        <end position="90"/>
    </location>
</feature>
<name>A0A9P5D416_9HYPO</name>
<evidence type="ECO:0000313" key="8">
    <source>
        <dbReference type="Proteomes" id="UP000749293"/>
    </source>
</evidence>
<keyword evidence="3" id="KW-0274">FAD</keyword>
<dbReference type="OrthoDB" id="66881at2759"/>
<protein>
    <submittedName>
        <fullName evidence="7">Flavin-binding monooxygenase-like</fullName>
    </submittedName>
</protein>
<keyword evidence="5" id="KW-0560">Oxidoreductase</keyword>
<keyword evidence="8" id="KW-1185">Reference proteome</keyword>
<evidence type="ECO:0000256" key="3">
    <source>
        <dbReference type="ARBA" id="ARBA00022827"/>
    </source>
</evidence>
<evidence type="ECO:0000313" key="7">
    <source>
        <dbReference type="EMBL" id="KAF4122360.1"/>
    </source>
</evidence>
<dbReference type="Proteomes" id="UP000749293">
    <property type="component" value="Unassembled WGS sequence"/>
</dbReference>
<keyword evidence="7" id="KW-0503">Monooxygenase</keyword>
<dbReference type="RefSeq" id="XP_035321012.1">
    <property type="nucleotide sequence ID" value="XM_035469317.1"/>
</dbReference>
<gene>
    <name evidence="7" type="ORF">GMORB2_7352</name>
</gene>
<dbReference type="Pfam" id="PF00743">
    <property type="entry name" value="FMO-like"/>
    <property type="match status" value="2"/>
</dbReference>
<dbReference type="Gene3D" id="3.50.50.60">
    <property type="entry name" value="FAD/NAD(P)-binding domain"/>
    <property type="match status" value="2"/>
</dbReference>
<dbReference type="SUPFAM" id="SSF51905">
    <property type="entry name" value="FAD/NAD(P)-binding domain"/>
    <property type="match status" value="2"/>
</dbReference>
<evidence type="ECO:0000256" key="2">
    <source>
        <dbReference type="ARBA" id="ARBA00022630"/>
    </source>
</evidence>
<keyword evidence="2" id="KW-0285">Flavoprotein</keyword>
<dbReference type="GO" id="GO:0004499">
    <property type="term" value="F:N,N-dimethylaniline monooxygenase activity"/>
    <property type="evidence" value="ECO:0007669"/>
    <property type="project" value="InterPro"/>
</dbReference>
<comment type="similarity">
    <text evidence="1">Belongs to the FMO family.</text>
</comment>
<dbReference type="InterPro" id="IPR000960">
    <property type="entry name" value="Flavin_mOase"/>
</dbReference>
<dbReference type="InterPro" id="IPR050346">
    <property type="entry name" value="FMO-like"/>
</dbReference>
<dbReference type="GeneID" id="55973575"/>
<dbReference type="EMBL" id="JAANYQ010000009">
    <property type="protein sequence ID" value="KAF4122360.1"/>
    <property type="molecule type" value="Genomic_DNA"/>
</dbReference>
<proteinExistence type="inferred from homology"/>
<organism evidence="7 8">
    <name type="scientific">Geosmithia morbida</name>
    <dbReference type="NCBI Taxonomy" id="1094350"/>
    <lineage>
        <taxon>Eukaryota</taxon>
        <taxon>Fungi</taxon>
        <taxon>Dikarya</taxon>
        <taxon>Ascomycota</taxon>
        <taxon>Pezizomycotina</taxon>
        <taxon>Sordariomycetes</taxon>
        <taxon>Hypocreomycetidae</taxon>
        <taxon>Hypocreales</taxon>
        <taxon>Bionectriaceae</taxon>
        <taxon>Geosmithia</taxon>
    </lineage>
</organism>
<dbReference type="PRINTS" id="PR00419">
    <property type="entry name" value="ADXRDTASE"/>
</dbReference>
<dbReference type="AlphaFoldDB" id="A0A9P5D416"/>
<feature type="region of interest" description="Disordered" evidence="6">
    <location>
        <begin position="66"/>
        <end position="115"/>
    </location>
</feature>
<reference evidence="7" key="1">
    <citation type="submission" date="2020-03" db="EMBL/GenBank/DDBJ databases">
        <title>Site-based positive gene gene selection in Geosmithia morbida across the United States reveals a broad range of putative effectors and factors for local host and environmental adapation.</title>
        <authorList>
            <person name="Onufrak A."/>
            <person name="Murdoch R.W."/>
            <person name="Gazis R."/>
            <person name="Huff M."/>
            <person name="Staton M."/>
            <person name="Klingeman W."/>
            <person name="Hadziabdic D."/>
        </authorList>
    </citation>
    <scope>NUCLEOTIDE SEQUENCE</scope>
    <source>
        <strain evidence="7">1262</strain>
    </source>
</reference>
<sequence>MGSVSSYEDPKAVLGNDKFEQDTRIAVIGAGVSGIATAGHLLKLGANVSVFERSSVSSGVWHFDSRVTNSPSYPSETPSAGDYKTSSPGQFSLEKQKQRGKSGSHPLDSSDPTELQVAFSPPGPCYAGLKNNVPTTLMYSTLGPWPDGTPDFTEHGNLEKYLQGLSSKSGVDDVTLFNTRVEAAKKSADGKTWDLRTVTLLKGEGEPRLIERNWTFDALVVASGHYNLPRVPTLPGLSEWKASFPSRVIHSKEYRYAETFRDKNILIVGGGTSAMDVCRETHEHAKSVTQSTRDGEFDLPASILPESVKRVGAIDSFVTTTTATNGSSELAPSDHLPGYVLLKDGTKLTDIDHVILATGYINSYPFLSQFHADNTPIDAATRDILVTAEGSMIHNLYKDIFYTEDPSLSFVGVPYYSATFSLFDFQAQVVARILTGKSRLPDLEARRQEYDTKVATKGRGRKFHSLAESGAELAYVEDIVTWVNDSAEDSTIEPVPGHTEEWKHKYELMKEKMRQLRQGSASARFP</sequence>
<accession>A0A9P5D416</accession>
<dbReference type="PIRSF" id="PIRSF000332">
    <property type="entry name" value="FMO"/>
    <property type="match status" value="1"/>
</dbReference>
<evidence type="ECO:0000256" key="5">
    <source>
        <dbReference type="ARBA" id="ARBA00023002"/>
    </source>
</evidence>
<evidence type="ECO:0000256" key="1">
    <source>
        <dbReference type="ARBA" id="ARBA00009183"/>
    </source>
</evidence>
<evidence type="ECO:0000256" key="4">
    <source>
        <dbReference type="ARBA" id="ARBA00022857"/>
    </source>
</evidence>
<dbReference type="InterPro" id="IPR036188">
    <property type="entry name" value="FAD/NAD-bd_sf"/>
</dbReference>
<dbReference type="PANTHER" id="PTHR23023">
    <property type="entry name" value="DIMETHYLANILINE MONOOXYGENASE"/>
    <property type="match status" value="1"/>
</dbReference>
<dbReference type="InterPro" id="IPR020946">
    <property type="entry name" value="Flavin_mOase-like"/>
</dbReference>
<keyword evidence="4" id="KW-0521">NADP</keyword>